<dbReference type="InterPro" id="IPR000668">
    <property type="entry name" value="Peptidase_C1A_C"/>
</dbReference>
<evidence type="ECO:0000256" key="6">
    <source>
        <dbReference type="ARBA" id="ARBA00023157"/>
    </source>
</evidence>
<dbReference type="PROSITE" id="PS00639">
    <property type="entry name" value="THIOL_PROTEASE_HIS"/>
    <property type="match status" value="1"/>
</dbReference>
<comment type="similarity">
    <text evidence="1">Belongs to the peptidase C1 family.</text>
</comment>
<gene>
    <name evidence="10" type="ORF">Zmor_027606</name>
</gene>
<name>A0AA38HNJ3_9CUCU</name>
<evidence type="ECO:0000256" key="3">
    <source>
        <dbReference type="ARBA" id="ARBA00022801"/>
    </source>
</evidence>
<organism evidence="10 11">
    <name type="scientific">Zophobas morio</name>
    <dbReference type="NCBI Taxonomy" id="2755281"/>
    <lineage>
        <taxon>Eukaryota</taxon>
        <taxon>Metazoa</taxon>
        <taxon>Ecdysozoa</taxon>
        <taxon>Arthropoda</taxon>
        <taxon>Hexapoda</taxon>
        <taxon>Insecta</taxon>
        <taxon>Pterygota</taxon>
        <taxon>Neoptera</taxon>
        <taxon>Endopterygota</taxon>
        <taxon>Coleoptera</taxon>
        <taxon>Polyphaga</taxon>
        <taxon>Cucujiformia</taxon>
        <taxon>Tenebrionidae</taxon>
        <taxon>Zophobas</taxon>
    </lineage>
</organism>
<dbReference type="InterPro" id="IPR013128">
    <property type="entry name" value="Peptidase_C1A"/>
</dbReference>
<accession>A0AA38HNJ3</accession>
<dbReference type="InterPro" id="IPR038765">
    <property type="entry name" value="Papain-like_cys_pep_sf"/>
</dbReference>
<feature type="signal peptide" evidence="7">
    <location>
        <begin position="1"/>
        <end position="16"/>
    </location>
</feature>
<dbReference type="InterPro" id="IPR000169">
    <property type="entry name" value="Pept_cys_AS"/>
</dbReference>
<keyword evidence="11" id="KW-1185">Reference proteome</keyword>
<dbReference type="PROSITE" id="PS00640">
    <property type="entry name" value="THIOL_PROTEASE_ASN"/>
    <property type="match status" value="1"/>
</dbReference>
<dbReference type="InterPro" id="IPR025660">
    <property type="entry name" value="Pept_his_AS"/>
</dbReference>
<dbReference type="PRINTS" id="PR00705">
    <property type="entry name" value="PAPAIN"/>
</dbReference>
<dbReference type="GO" id="GO:0006508">
    <property type="term" value="P:proteolysis"/>
    <property type="evidence" value="ECO:0007669"/>
    <property type="project" value="UniProtKB-KW"/>
</dbReference>
<dbReference type="Pfam" id="PF08246">
    <property type="entry name" value="Inhibitor_I29"/>
    <property type="match status" value="1"/>
</dbReference>
<dbReference type="SMART" id="SM00848">
    <property type="entry name" value="Inhibitor_I29"/>
    <property type="match status" value="1"/>
</dbReference>
<evidence type="ECO:0000256" key="5">
    <source>
        <dbReference type="ARBA" id="ARBA00023145"/>
    </source>
</evidence>
<sequence>MKFQIFLSVCVIGSQAVSFSNLVQEQWAAYKLTYNKQYPGEIEERFRMKIFMENSHKVAQHNKLYAQGLVTYEMGINKYSDMLHQEFIQIMNGFNRTAMSGSEIEDGVTFIPPANVEVPASVDWRKKGAVTGIKDQGQCGSCWAFSATGSLEGQNFRKTKKLVSLSEQNLVDCSQKFGNKGCQGGLMDYAFKYIKANKGIDTEKSYPYKAEDEKCHYNPKNKGATDRGFVDIAAGDEEALQKAVATVGPISVAIDASHESFQQYQSGVYYEPECSEDLLDHGVLAVGYGTDNKGNDYWIVKNSWGESWGAQGYILMARNRDNNCGIATAASYPLV</sequence>
<keyword evidence="6" id="KW-1015">Disulfide bond</keyword>
<dbReference type="SMART" id="SM00645">
    <property type="entry name" value="Pept_C1"/>
    <property type="match status" value="1"/>
</dbReference>
<dbReference type="Proteomes" id="UP001168821">
    <property type="component" value="Unassembled WGS sequence"/>
</dbReference>
<evidence type="ECO:0000256" key="4">
    <source>
        <dbReference type="ARBA" id="ARBA00022807"/>
    </source>
</evidence>
<dbReference type="FunFam" id="3.90.70.10:FF:000006">
    <property type="entry name" value="Cathepsin S"/>
    <property type="match status" value="1"/>
</dbReference>
<keyword evidence="2" id="KW-0645">Protease</keyword>
<evidence type="ECO:0000313" key="11">
    <source>
        <dbReference type="Proteomes" id="UP001168821"/>
    </source>
</evidence>
<comment type="caution">
    <text evidence="10">The sequence shown here is derived from an EMBL/GenBank/DDBJ whole genome shotgun (WGS) entry which is preliminary data.</text>
</comment>
<dbReference type="Pfam" id="PF00112">
    <property type="entry name" value="Peptidase_C1"/>
    <property type="match status" value="1"/>
</dbReference>
<feature type="domain" description="Peptidase C1A papain C-terminal" evidence="8">
    <location>
        <begin position="118"/>
        <end position="334"/>
    </location>
</feature>
<feature type="domain" description="Cathepsin propeptide inhibitor" evidence="9">
    <location>
        <begin position="27"/>
        <end position="87"/>
    </location>
</feature>
<dbReference type="GO" id="GO:0008234">
    <property type="term" value="F:cysteine-type peptidase activity"/>
    <property type="evidence" value="ECO:0007669"/>
    <property type="project" value="UniProtKB-KW"/>
</dbReference>
<dbReference type="Gene3D" id="3.90.70.10">
    <property type="entry name" value="Cysteine proteinases"/>
    <property type="match status" value="1"/>
</dbReference>
<dbReference type="InterPro" id="IPR013201">
    <property type="entry name" value="Prot_inhib_I29"/>
</dbReference>
<dbReference type="PANTHER" id="PTHR12411">
    <property type="entry name" value="CYSTEINE PROTEASE FAMILY C1-RELATED"/>
    <property type="match status" value="1"/>
</dbReference>
<dbReference type="SUPFAM" id="SSF54001">
    <property type="entry name" value="Cysteine proteinases"/>
    <property type="match status" value="1"/>
</dbReference>
<evidence type="ECO:0008006" key="12">
    <source>
        <dbReference type="Google" id="ProtNLM"/>
    </source>
</evidence>
<dbReference type="InterPro" id="IPR025661">
    <property type="entry name" value="Pept_asp_AS"/>
</dbReference>
<dbReference type="EMBL" id="JALNTZ010000009">
    <property type="protein sequence ID" value="KAJ3641085.1"/>
    <property type="molecule type" value="Genomic_DNA"/>
</dbReference>
<dbReference type="AlphaFoldDB" id="A0AA38HNJ3"/>
<evidence type="ECO:0000313" key="10">
    <source>
        <dbReference type="EMBL" id="KAJ3641085.1"/>
    </source>
</evidence>
<keyword evidence="5" id="KW-0865">Zymogen</keyword>
<feature type="chain" id="PRO_5041467575" description="Cathepsin L" evidence="7">
    <location>
        <begin position="17"/>
        <end position="335"/>
    </location>
</feature>
<keyword evidence="7" id="KW-0732">Signal</keyword>
<keyword evidence="4" id="KW-0788">Thiol protease</keyword>
<reference evidence="10" key="1">
    <citation type="journal article" date="2023" name="G3 (Bethesda)">
        <title>Whole genome assemblies of Zophobas morio and Tenebrio molitor.</title>
        <authorList>
            <person name="Kaur S."/>
            <person name="Stinson S.A."/>
            <person name="diCenzo G.C."/>
        </authorList>
    </citation>
    <scope>NUCLEOTIDE SEQUENCE</scope>
    <source>
        <strain evidence="10">QUZm001</strain>
    </source>
</reference>
<evidence type="ECO:0000259" key="9">
    <source>
        <dbReference type="SMART" id="SM00848"/>
    </source>
</evidence>
<protein>
    <recommendedName>
        <fullName evidence="12">Cathepsin L</fullName>
    </recommendedName>
</protein>
<evidence type="ECO:0000259" key="8">
    <source>
        <dbReference type="SMART" id="SM00645"/>
    </source>
</evidence>
<dbReference type="InterPro" id="IPR039417">
    <property type="entry name" value="Peptidase_C1A_papain-like"/>
</dbReference>
<dbReference type="CDD" id="cd02248">
    <property type="entry name" value="Peptidase_C1A"/>
    <property type="match status" value="1"/>
</dbReference>
<evidence type="ECO:0000256" key="1">
    <source>
        <dbReference type="ARBA" id="ARBA00008455"/>
    </source>
</evidence>
<proteinExistence type="inferred from homology"/>
<keyword evidence="3" id="KW-0378">Hydrolase</keyword>
<dbReference type="PROSITE" id="PS00139">
    <property type="entry name" value="THIOL_PROTEASE_CYS"/>
    <property type="match status" value="1"/>
</dbReference>
<evidence type="ECO:0000256" key="7">
    <source>
        <dbReference type="SAM" id="SignalP"/>
    </source>
</evidence>
<evidence type="ECO:0000256" key="2">
    <source>
        <dbReference type="ARBA" id="ARBA00022670"/>
    </source>
</evidence>